<comment type="similarity">
    <text evidence="1">Belongs to the DSD1 family.</text>
</comment>
<protein>
    <submittedName>
        <fullName evidence="4">Alanine racemase domain protein, putative</fullName>
    </submittedName>
</protein>
<dbReference type="OrthoDB" id="9788869at2"/>
<evidence type="ECO:0000313" key="5">
    <source>
        <dbReference type="Proteomes" id="UP000366051"/>
    </source>
</evidence>
<dbReference type="EMBL" id="CP045875">
    <property type="protein sequence ID" value="QGG46999.1"/>
    <property type="molecule type" value="Genomic_DNA"/>
</dbReference>
<evidence type="ECO:0000259" key="3">
    <source>
        <dbReference type="SMART" id="SM01119"/>
    </source>
</evidence>
<dbReference type="InterPro" id="IPR029066">
    <property type="entry name" value="PLP-binding_barrel"/>
</dbReference>
<dbReference type="PANTHER" id="PTHR28004:SF2">
    <property type="entry name" value="D-SERINE DEHYDRATASE"/>
    <property type="match status" value="1"/>
</dbReference>
<dbReference type="Proteomes" id="UP000366051">
    <property type="component" value="Chromosome"/>
</dbReference>
<reference evidence="5" key="1">
    <citation type="submission" date="2019-11" db="EMBL/GenBank/DDBJ databases">
        <title>Genome sequence of Heliorestis convoluta strain HH, an alkaliphilic and minimalistic phototrophic bacterium from a soda lake in Egypt.</title>
        <authorList>
            <person name="Dewey E.D."/>
            <person name="Stokes L.M."/>
            <person name="Burchell B.M."/>
            <person name="Shaffer K.N."/>
            <person name="Huntington A.M."/>
            <person name="Baker J.M."/>
            <person name="Nadendla S."/>
            <person name="Giglio M.G."/>
            <person name="Touchman J.W."/>
            <person name="Blankenship R.E."/>
            <person name="Madigan M.T."/>
            <person name="Sattley W.M."/>
        </authorList>
    </citation>
    <scope>NUCLEOTIDE SEQUENCE [LARGE SCALE GENOMIC DNA]</scope>
    <source>
        <strain evidence="5">HH</strain>
    </source>
</reference>
<sequence length="386" mass="43227">MNKKENKTLNKTPTEKESMLHLSTPTIVVNEEILRRNIRKMAQACREKKIALRPHFKAHKLLPIAKMQKEEGARGFTVAKLSEAAVLIKAGYQDVLVAYPLWGHDKWKEYEELASQAKMATIIDSFESLVAWEERARKKRRPVEVYIKVDTGLHRVGYAPGEKLYDLIQRASKNEHIILRGLLTHAGHVYGAKNEEERKRIALEEGKILLTVAHKMRKEGIALQEISVGATPTVAYNLQTPGVTEVRPGNYVFNDATQVRLSVAKKEDCALRVLTTVVARPAENRRIIDGGAKVFALDKGAHGQDGTDSYGIVENIEGWKLCRLSEEHGVLEKIRAEAPELPLGSRITVIPNHACPVVNLTNAITVLDQQNQVIEHWPVDARGCSQ</sequence>
<dbReference type="Pfam" id="PF14031">
    <property type="entry name" value="D-ser_dehydrat"/>
    <property type="match status" value="1"/>
</dbReference>
<organism evidence="4 5">
    <name type="scientific">Heliorestis convoluta</name>
    <dbReference type="NCBI Taxonomy" id="356322"/>
    <lineage>
        <taxon>Bacteria</taxon>
        <taxon>Bacillati</taxon>
        <taxon>Bacillota</taxon>
        <taxon>Clostridia</taxon>
        <taxon>Eubacteriales</taxon>
        <taxon>Heliobacteriaceae</taxon>
        <taxon>Heliorestis</taxon>
    </lineage>
</organism>
<name>A0A5Q2MZT0_9FIRM</name>
<dbReference type="InterPro" id="IPR042208">
    <property type="entry name" value="D-ser_dehydrat-like_sf"/>
</dbReference>
<keyword evidence="5" id="KW-1185">Reference proteome</keyword>
<evidence type="ECO:0000256" key="1">
    <source>
        <dbReference type="ARBA" id="ARBA00005323"/>
    </source>
</evidence>
<dbReference type="Gene3D" id="2.40.37.20">
    <property type="entry name" value="D-serine dehydratase-like domain"/>
    <property type="match status" value="1"/>
</dbReference>
<keyword evidence="2" id="KW-0456">Lyase</keyword>
<dbReference type="InterPro" id="IPR001608">
    <property type="entry name" value="Ala_racemase_N"/>
</dbReference>
<dbReference type="Gene3D" id="3.20.20.10">
    <property type="entry name" value="Alanine racemase"/>
    <property type="match status" value="1"/>
</dbReference>
<evidence type="ECO:0000256" key="2">
    <source>
        <dbReference type="ARBA" id="ARBA00023239"/>
    </source>
</evidence>
<dbReference type="GO" id="GO:0036088">
    <property type="term" value="P:D-serine catabolic process"/>
    <property type="evidence" value="ECO:0007669"/>
    <property type="project" value="TreeGrafter"/>
</dbReference>
<accession>A0A5Q2MZT0</accession>
<dbReference type="SMART" id="SM01119">
    <property type="entry name" value="D-ser_dehydrat"/>
    <property type="match status" value="1"/>
</dbReference>
<dbReference type="KEGG" id="hcv:FTV88_0842"/>
<gene>
    <name evidence="4" type="ORF">FTV88_0842</name>
</gene>
<dbReference type="SUPFAM" id="SSF51419">
    <property type="entry name" value="PLP-binding barrel"/>
    <property type="match status" value="1"/>
</dbReference>
<feature type="domain" description="D-serine dehydratase-like" evidence="3">
    <location>
        <begin position="270"/>
        <end position="368"/>
    </location>
</feature>
<dbReference type="AlphaFoldDB" id="A0A5Q2MZT0"/>
<evidence type="ECO:0000313" key="4">
    <source>
        <dbReference type="EMBL" id="QGG46999.1"/>
    </source>
</evidence>
<dbReference type="Pfam" id="PF01168">
    <property type="entry name" value="Ala_racemase_N"/>
    <property type="match status" value="1"/>
</dbReference>
<dbReference type="GO" id="GO:0008721">
    <property type="term" value="F:D-serine ammonia-lyase activity"/>
    <property type="evidence" value="ECO:0007669"/>
    <property type="project" value="TreeGrafter"/>
</dbReference>
<dbReference type="InterPro" id="IPR051466">
    <property type="entry name" value="D-amino_acid_metab_enzyme"/>
</dbReference>
<dbReference type="PANTHER" id="PTHR28004">
    <property type="entry name" value="ZGC:162816-RELATED"/>
    <property type="match status" value="1"/>
</dbReference>
<dbReference type="InterPro" id="IPR026956">
    <property type="entry name" value="D-ser_dehydrat-like_dom"/>
</dbReference>
<proteinExistence type="inferred from homology"/>